<dbReference type="InterPro" id="IPR009084">
    <property type="entry name" value="B_transpositn_C"/>
</dbReference>
<dbReference type="Pfam" id="PF13401">
    <property type="entry name" value="AAA_22"/>
    <property type="match status" value="1"/>
</dbReference>
<dbReference type="GO" id="GO:0006313">
    <property type="term" value="P:DNA transposition"/>
    <property type="evidence" value="ECO:0007669"/>
    <property type="project" value="InterPro"/>
</dbReference>
<dbReference type="Gene3D" id="1.10.1180.10">
    <property type="entry name" value="B transposition protein, C-terminal domain"/>
    <property type="match status" value="1"/>
</dbReference>
<evidence type="ECO:0000313" key="3">
    <source>
        <dbReference type="EMBL" id="NMU83989.1"/>
    </source>
</evidence>
<dbReference type="RefSeq" id="WP_141179950.1">
    <property type="nucleotide sequence ID" value="NZ_CP041202.1"/>
</dbReference>
<dbReference type="InterPro" id="IPR010982">
    <property type="entry name" value="Lambda_DNA-bd_dom_sf"/>
</dbReference>
<dbReference type="SUPFAM" id="SSF47681">
    <property type="entry name" value="C-terminal domain of B transposition protein"/>
    <property type="match status" value="1"/>
</dbReference>
<proteinExistence type="predicted"/>
<dbReference type="AlphaFoldDB" id="A0A7Y0SI57"/>
<accession>A0A7Y0SI57</accession>
<dbReference type="InterPro" id="IPR027417">
    <property type="entry name" value="P-loop_NTPase"/>
</dbReference>
<reference evidence="3 4" key="1">
    <citation type="submission" date="2020-04" db="EMBL/GenBank/DDBJ databases">
        <title>Whole-genome sequencing of Vibrio spp. from China reveals different genetic environments of blaCTX-M-14 among diverse lineages.</title>
        <authorList>
            <person name="Zheng Z."/>
            <person name="Ye L."/>
            <person name="Chen S."/>
        </authorList>
    </citation>
    <scope>NUCLEOTIDE SEQUENCE [LARGE SCALE GENOMIC DNA]</scope>
    <source>
        <strain evidence="3 4">Vb0551</strain>
    </source>
</reference>
<dbReference type="InterPro" id="IPR052026">
    <property type="entry name" value="ExeA_AAA_ATPase_DNA-bind"/>
</dbReference>
<dbReference type="Gene3D" id="1.10.260.40">
    <property type="entry name" value="lambda repressor-like DNA-binding domains"/>
    <property type="match status" value="1"/>
</dbReference>
<dbReference type="PANTHER" id="PTHR35894">
    <property type="entry name" value="GENERAL SECRETION PATHWAY PROTEIN A-RELATED"/>
    <property type="match status" value="1"/>
</dbReference>
<feature type="domain" description="ORC1/DEAH AAA+ ATPase" evidence="2">
    <location>
        <begin position="103"/>
        <end position="215"/>
    </location>
</feature>
<dbReference type="Proteomes" id="UP000518904">
    <property type="component" value="Unassembled WGS sequence"/>
</dbReference>
<name>A0A7Y0SI57_VIBPH</name>
<dbReference type="InterPro" id="IPR036733">
    <property type="entry name" value="B_transposit_C_sf"/>
</dbReference>
<dbReference type="PANTHER" id="PTHR35894:SF5">
    <property type="entry name" value="MU-LIKE PROPHAGE FLUMU DNA TRANSPOSITION PROTEIN B"/>
    <property type="match status" value="1"/>
</dbReference>
<comment type="caution">
    <text evidence="3">The sequence shown here is derived from an EMBL/GenBank/DDBJ whole genome shotgun (WGS) entry which is preliminary data.</text>
</comment>
<evidence type="ECO:0000259" key="1">
    <source>
        <dbReference type="Pfam" id="PF09077"/>
    </source>
</evidence>
<dbReference type="Pfam" id="PF09077">
    <property type="entry name" value="Phage-MuB_C"/>
    <property type="match status" value="1"/>
</dbReference>
<gene>
    <name evidence="3" type="ORF">HKB16_13965</name>
</gene>
<organism evidence="3 4">
    <name type="scientific">Vibrio parahaemolyticus</name>
    <dbReference type="NCBI Taxonomy" id="670"/>
    <lineage>
        <taxon>Bacteria</taxon>
        <taxon>Pseudomonadati</taxon>
        <taxon>Pseudomonadota</taxon>
        <taxon>Gammaproteobacteria</taxon>
        <taxon>Vibrionales</taxon>
        <taxon>Vibrionaceae</taxon>
        <taxon>Vibrio</taxon>
    </lineage>
</organism>
<dbReference type="InterPro" id="IPR049945">
    <property type="entry name" value="AAA_22"/>
</dbReference>
<protein>
    <submittedName>
        <fullName evidence="3">AAA family ATPase</fullName>
    </submittedName>
</protein>
<dbReference type="GO" id="GO:0016887">
    <property type="term" value="F:ATP hydrolysis activity"/>
    <property type="evidence" value="ECO:0007669"/>
    <property type="project" value="InterPro"/>
</dbReference>
<dbReference type="SUPFAM" id="SSF52540">
    <property type="entry name" value="P-loop containing nucleoside triphosphate hydrolases"/>
    <property type="match status" value="1"/>
</dbReference>
<feature type="domain" description="B transposition protein C-terminal" evidence="1">
    <location>
        <begin position="232"/>
        <end position="309"/>
    </location>
</feature>
<dbReference type="GO" id="GO:0003677">
    <property type="term" value="F:DNA binding"/>
    <property type="evidence" value="ECO:0007669"/>
    <property type="project" value="InterPro"/>
</dbReference>
<dbReference type="Gene3D" id="3.40.50.300">
    <property type="entry name" value="P-loop containing nucleotide triphosphate hydrolases"/>
    <property type="match status" value="1"/>
</dbReference>
<sequence>MTHVISTPRNQESVIESIRTILDEGTISQSGISKESGVSKTTLSQYLKGAYPGDTARVTQELNAWLDLRHKKQTSAPQSPGFVKTVTVTQIWGALQYAQIASNISIIFGNPGVSKTQAIKEYKKSNTNVWLVTSSPSRSGVLECLYEIAMEIGIHHPPRRSAPLARQIIEKLDGSQGLLIIDEADQLSYEALEELRAIQDRADVGLALVGNHQVYSNLTGGRRTMDFARLFSRIGKKLVIHRVKKYDVRDVADAWGIVGKQERELMLQIALKPGGLRILTNTLKLAALTARGQDQAITVNHIKVAFKDLEEVHDGN</sequence>
<evidence type="ECO:0000313" key="4">
    <source>
        <dbReference type="Proteomes" id="UP000518904"/>
    </source>
</evidence>
<evidence type="ECO:0000259" key="2">
    <source>
        <dbReference type="Pfam" id="PF13401"/>
    </source>
</evidence>
<dbReference type="EMBL" id="JABCLB010001328">
    <property type="protein sequence ID" value="NMU83989.1"/>
    <property type="molecule type" value="Genomic_DNA"/>
</dbReference>